<name>A0ABT6X8T4_9BURK</name>
<reference evidence="1" key="1">
    <citation type="submission" date="2023-05" db="EMBL/GenBank/DDBJ databases">
        <title>Limnohabitans sp. strain HM2-2 Genome sequencing and assembly.</title>
        <authorList>
            <person name="Jung Y."/>
        </authorList>
    </citation>
    <scope>NUCLEOTIDE SEQUENCE</scope>
    <source>
        <strain evidence="1">HM2-2</strain>
    </source>
</reference>
<evidence type="ECO:0000313" key="1">
    <source>
        <dbReference type="EMBL" id="MDI9234332.1"/>
    </source>
</evidence>
<protein>
    <recommendedName>
        <fullName evidence="3">Sigma-70 family RNA polymerase sigma factor</fullName>
    </recommendedName>
</protein>
<evidence type="ECO:0000313" key="2">
    <source>
        <dbReference type="Proteomes" id="UP001431902"/>
    </source>
</evidence>
<keyword evidence="2" id="KW-1185">Reference proteome</keyword>
<sequence length="113" mass="12922">MIQWVDQHLSRWGQWVQLGHGRGSVGMSASWDSVGRSNVSQAIIPIKDIELSRTHDWVLTLTEDKQLLLLQVYCTPATSREVAGNLSISLRTLYTRLHMVQSEYARGREDRTK</sequence>
<gene>
    <name evidence="1" type="ORF">QLQ16_10835</name>
</gene>
<accession>A0ABT6X8T4</accession>
<proteinExistence type="predicted"/>
<comment type="caution">
    <text evidence="1">The sequence shown here is derived from an EMBL/GenBank/DDBJ whole genome shotgun (WGS) entry which is preliminary data.</text>
</comment>
<dbReference type="RefSeq" id="WP_283224706.1">
    <property type="nucleotide sequence ID" value="NZ_JASGBH010000007.1"/>
</dbReference>
<organism evidence="1 2">
    <name type="scientific">Limnohabitans lacus</name>
    <dbReference type="NCBI Taxonomy" id="3045173"/>
    <lineage>
        <taxon>Bacteria</taxon>
        <taxon>Pseudomonadati</taxon>
        <taxon>Pseudomonadota</taxon>
        <taxon>Betaproteobacteria</taxon>
        <taxon>Burkholderiales</taxon>
        <taxon>Comamonadaceae</taxon>
        <taxon>Limnohabitans</taxon>
    </lineage>
</organism>
<evidence type="ECO:0008006" key="3">
    <source>
        <dbReference type="Google" id="ProtNLM"/>
    </source>
</evidence>
<dbReference type="EMBL" id="JASGBH010000007">
    <property type="protein sequence ID" value="MDI9234332.1"/>
    <property type="molecule type" value="Genomic_DNA"/>
</dbReference>
<dbReference type="Proteomes" id="UP001431902">
    <property type="component" value="Unassembled WGS sequence"/>
</dbReference>